<organism evidence="5 6">
    <name type="scientific">Prosthecobacter debontii</name>
    <dbReference type="NCBI Taxonomy" id="48467"/>
    <lineage>
        <taxon>Bacteria</taxon>
        <taxon>Pseudomonadati</taxon>
        <taxon>Verrucomicrobiota</taxon>
        <taxon>Verrucomicrobiia</taxon>
        <taxon>Verrucomicrobiales</taxon>
        <taxon>Verrucomicrobiaceae</taxon>
        <taxon>Prosthecobacter</taxon>
    </lineage>
</organism>
<dbReference type="Pfam" id="PF00578">
    <property type="entry name" value="AhpC-TSA"/>
    <property type="match status" value="1"/>
</dbReference>
<dbReference type="RefSeq" id="WP_078815712.1">
    <property type="nucleotide sequence ID" value="NZ_FUYE01000021.1"/>
</dbReference>
<keyword evidence="2" id="KW-0676">Redox-active center</keyword>
<accession>A0A1T4YYV4</accession>
<evidence type="ECO:0000259" key="4">
    <source>
        <dbReference type="PROSITE" id="PS51352"/>
    </source>
</evidence>
<dbReference type="PANTHER" id="PTHR43110:SF1">
    <property type="entry name" value="THIOL PEROXIDASE"/>
    <property type="match status" value="1"/>
</dbReference>
<dbReference type="GO" id="GO:0016209">
    <property type="term" value="F:antioxidant activity"/>
    <property type="evidence" value="ECO:0007669"/>
    <property type="project" value="InterPro"/>
</dbReference>
<dbReference type="EMBL" id="FUYE01000021">
    <property type="protein sequence ID" value="SKB06916.1"/>
    <property type="molecule type" value="Genomic_DNA"/>
</dbReference>
<dbReference type="GO" id="GO:0016491">
    <property type="term" value="F:oxidoreductase activity"/>
    <property type="evidence" value="ECO:0007669"/>
    <property type="project" value="UniProtKB-KW"/>
</dbReference>
<evidence type="ECO:0000256" key="3">
    <source>
        <dbReference type="PIRSR" id="PIRSR000239-1"/>
    </source>
</evidence>
<dbReference type="AlphaFoldDB" id="A0A1T4YYV4"/>
<keyword evidence="1" id="KW-0560">Oxidoreductase</keyword>
<evidence type="ECO:0000313" key="6">
    <source>
        <dbReference type="Proteomes" id="UP000190774"/>
    </source>
</evidence>
<gene>
    <name evidence="5" type="ORF">SAMN02745166_04590</name>
</gene>
<sequence length="164" mass="17397">MAASVGSSAPDFTLTTLGANGPELFKLSENIGSSNLLLLFVPMAFTGVCTTEFCELSKGINAYTDLNAKVVGISGDNPFAQKAWAEKEGITLQLLSDYDHKVATAYGIAYESFLPAKNLIMGGVPKRSAFIIDKAGVIQYAEVLESPGDLPNFTAIQAKLKELA</sequence>
<proteinExistence type="predicted"/>
<reference evidence="6" key="1">
    <citation type="submission" date="2017-02" db="EMBL/GenBank/DDBJ databases">
        <authorList>
            <person name="Varghese N."/>
            <person name="Submissions S."/>
        </authorList>
    </citation>
    <scope>NUCLEOTIDE SEQUENCE [LARGE SCALE GENOMIC DNA]</scope>
    <source>
        <strain evidence="6">ATCC 700200</strain>
    </source>
</reference>
<evidence type="ECO:0000256" key="1">
    <source>
        <dbReference type="ARBA" id="ARBA00023002"/>
    </source>
</evidence>
<dbReference type="Proteomes" id="UP000190774">
    <property type="component" value="Unassembled WGS sequence"/>
</dbReference>
<dbReference type="PROSITE" id="PS51352">
    <property type="entry name" value="THIOREDOXIN_2"/>
    <property type="match status" value="1"/>
</dbReference>
<evidence type="ECO:0000313" key="5">
    <source>
        <dbReference type="EMBL" id="SKB06916.1"/>
    </source>
</evidence>
<dbReference type="STRING" id="48467.SAMN02745166_04590"/>
<dbReference type="InterPro" id="IPR000866">
    <property type="entry name" value="AhpC/TSA"/>
</dbReference>
<keyword evidence="6" id="KW-1185">Reference proteome</keyword>
<protein>
    <submittedName>
        <fullName evidence="5">Peroxiredoxin</fullName>
    </submittedName>
</protein>
<dbReference type="InterPro" id="IPR036249">
    <property type="entry name" value="Thioredoxin-like_sf"/>
</dbReference>
<dbReference type="PIRSF" id="PIRSF000239">
    <property type="entry name" value="AHPC"/>
    <property type="match status" value="1"/>
</dbReference>
<dbReference type="Gene3D" id="3.40.30.10">
    <property type="entry name" value="Glutaredoxin"/>
    <property type="match status" value="1"/>
</dbReference>
<dbReference type="InterPro" id="IPR024706">
    <property type="entry name" value="Peroxiredoxin_AhpC-typ"/>
</dbReference>
<dbReference type="InterPro" id="IPR013766">
    <property type="entry name" value="Thioredoxin_domain"/>
</dbReference>
<feature type="domain" description="Thioredoxin" evidence="4">
    <location>
        <begin position="3"/>
        <end position="164"/>
    </location>
</feature>
<feature type="active site" description="Cysteine sulfenic acid (-SOH) intermediate; for peroxidase activity" evidence="3">
    <location>
        <position position="49"/>
    </location>
</feature>
<evidence type="ECO:0000256" key="2">
    <source>
        <dbReference type="ARBA" id="ARBA00023284"/>
    </source>
</evidence>
<dbReference type="InterPro" id="IPR050455">
    <property type="entry name" value="Tpx_Peroxidase_subfamily"/>
</dbReference>
<dbReference type="OrthoDB" id="9812811at2"/>
<dbReference type="SUPFAM" id="SSF52833">
    <property type="entry name" value="Thioredoxin-like"/>
    <property type="match status" value="1"/>
</dbReference>
<dbReference type="PANTHER" id="PTHR43110">
    <property type="entry name" value="THIOL PEROXIDASE"/>
    <property type="match status" value="1"/>
</dbReference>
<name>A0A1T4YYV4_9BACT</name>